<accession>A0ABD2W1T2</accession>
<name>A0ABD2W1T2_9HYME</name>
<dbReference type="SMART" id="SM00248">
    <property type="entry name" value="ANK"/>
    <property type="match status" value="10"/>
</dbReference>
<dbReference type="PANTHER" id="PTHR24198">
    <property type="entry name" value="ANKYRIN REPEAT AND PROTEIN KINASE DOMAIN-CONTAINING PROTEIN"/>
    <property type="match status" value="1"/>
</dbReference>
<evidence type="ECO:0000256" key="2">
    <source>
        <dbReference type="ARBA" id="ARBA00023043"/>
    </source>
</evidence>
<dbReference type="PROSITE" id="PS50088">
    <property type="entry name" value="ANK_REPEAT"/>
    <property type="match status" value="4"/>
</dbReference>
<dbReference type="Proteomes" id="UP001627154">
    <property type="component" value="Unassembled WGS sequence"/>
</dbReference>
<evidence type="ECO:0000313" key="5">
    <source>
        <dbReference type="Proteomes" id="UP001627154"/>
    </source>
</evidence>
<gene>
    <name evidence="4" type="ORF">TKK_017741</name>
</gene>
<evidence type="ECO:0000313" key="4">
    <source>
        <dbReference type="EMBL" id="KAL3386811.1"/>
    </source>
</evidence>
<keyword evidence="5" id="KW-1185">Reference proteome</keyword>
<feature type="repeat" description="ANK" evidence="3">
    <location>
        <begin position="335"/>
        <end position="367"/>
    </location>
</feature>
<dbReference type="SUPFAM" id="SSF48403">
    <property type="entry name" value="Ankyrin repeat"/>
    <property type="match status" value="1"/>
</dbReference>
<dbReference type="EMBL" id="JBJJXI010000143">
    <property type="protein sequence ID" value="KAL3386811.1"/>
    <property type="molecule type" value="Genomic_DNA"/>
</dbReference>
<dbReference type="Pfam" id="PF13857">
    <property type="entry name" value="Ank_5"/>
    <property type="match status" value="1"/>
</dbReference>
<sequence length="659" mass="75538">MKFVYGRVQPPYIYYFLIMVSLDKCSDLEKLKSLRENSNYGVKEERVNLFLQLNDLFRQWKDQLPNLGEIFKRVEIDWLLTVSVSDNRYGEQFIKFVAMCGYEDKPDVDKNGKPLLCRTTPIHYAARSRLSNRNTVVGELFKIYNKFNANYTDKVGVTHLHVACGCGLIEVVKKFIEFRQDLNCLGRIIVDPPMQWALLLEQKDIAELLLINGANPNVANISGTTPLHAICQRKQDDNLINIFYMINNNLCQTVLVNVFDKLGRTPLQLALARGHKNVVKTLLRYGADLNLANAQGVTPIRYMCNSNYHDYLANILHEISEDKYVTIPIDTRDNKGNTALHVALIHNRMNVAEMLIRNGADPHLVNEEGLTPLHIVSKKEDDDGFFARKFCLICEMFDHPLQFDAEDKLGNTSLHLALQCARLGVKNIAELLLRLGADPNMANKNKVTPLHIICKRDRDDGLAKIFFDVNEELSQLVLVDVQDKLGRTPLQWAVAKLLPDVVDELLNHGADISSFVFPTETYFAERSSTPESYELASSVMAVVERLEKQGYELNQSDATTIIKLFVKYELFKESTDLENDCYEDEEFTEAAKTLMMNSSLSLYNLIRLRPGEAAKQLTCMDYYKLKFFMFFHQIEVYTLFDNANHCHVRTFYLTQMKNS</sequence>
<dbReference type="PRINTS" id="PR01415">
    <property type="entry name" value="ANKYRIN"/>
</dbReference>
<dbReference type="InterPro" id="IPR002110">
    <property type="entry name" value="Ankyrin_rpt"/>
</dbReference>
<evidence type="ECO:0000256" key="3">
    <source>
        <dbReference type="PROSITE-ProRule" id="PRU00023"/>
    </source>
</evidence>
<dbReference type="AlphaFoldDB" id="A0ABD2W1T2"/>
<organism evidence="4 5">
    <name type="scientific">Trichogramma kaykai</name>
    <dbReference type="NCBI Taxonomy" id="54128"/>
    <lineage>
        <taxon>Eukaryota</taxon>
        <taxon>Metazoa</taxon>
        <taxon>Ecdysozoa</taxon>
        <taxon>Arthropoda</taxon>
        <taxon>Hexapoda</taxon>
        <taxon>Insecta</taxon>
        <taxon>Pterygota</taxon>
        <taxon>Neoptera</taxon>
        <taxon>Endopterygota</taxon>
        <taxon>Hymenoptera</taxon>
        <taxon>Apocrita</taxon>
        <taxon>Proctotrupomorpha</taxon>
        <taxon>Chalcidoidea</taxon>
        <taxon>Trichogrammatidae</taxon>
        <taxon>Trichogramma</taxon>
    </lineage>
</organism>
<dbReference type="Pfam" id="PF12796">
    <property type="entry name" value="Ank_2"/>
    <property type="match status" value="2"/>
</dbReference>
<keyword evidence="1" id="KW-0677">Repeat</keyword>
<feature type="repeat" description="ANK" evidence="3">
    <location>
        <begin position="262"/>
        <end position="294"/>
    </location>
</feature>
<dbReference type="Gene3D" id="1.25.40.20">
    <property type="entry name" value="Ankyrin repeat-containing domain"/>
    <property type="match status" value="4"/>
</dbReference>
<feature type="repeat" description="ANK" evidence="3">
    <location>
        <begin position="409"/>
        <end position="444"/>
    </location>
</feature>
<proteinExistence type="predicted"/>
<evidence type="ECO:0000256" key="1">
    <source>
        <dbReference type="ARBA" id="ARBA00022737"/>
    </source>
</evidence>
<dbReference type="InterPro" id="IPR036770">
    <property type="entry name" value="Ankyrin_rpt-contain_sf"/>
</dbReference>
<keyword evidence="2 3" id="KW-0040">ANK repeat</keyword>
<comment type="caution">
    <text evidence="4">The sequence shown here is derived from an EMBL/GenBank/DDBJ whole genome shotgun (WGS) entry which is preliminary data.</text>
</comment>
<dbReference type="PANTHER" id="PTHR24198:SF165">
    <property type="entry name" value="ANKYRIN REPEAT-CONTAINING PROTEIN-RELATED"/>
    <property type="match status" value="1"/>
</dbReference>
<dbReference type="PROSITE" id="PS50297">
    <property type="entry name" value="ANK_REP_REGION"/>
    <property type="match status" value="4"/>
</dbReference>
<protein>
    <submittedName>
        <fullName evidence="4">Uncharacterized protein</fullName>
    </submittedName>
</protein>
<reference evidence="4 5" key="1">
    <citation type="journal article" date="2024" name="bioRxiv">
        <title>A reference genome for Trichogramma kaykai: A tiny desert-dwelling parasitoid wasp with competing sex-ratio distorters.</title>
        <authorList>
            <person name="Culotta J."/>
            <person name="Lindsey A.R."/>
        </authorList>
    </citation>
    <scope>NUCLEOTIDE SEQUENCE [LARGE SCALE GENOMIC DNA]</scope>
    <source>
        <strain evidence="4 5">KSX58</strain>
    </source>
</reference>
<feature type="repeat" description="ANK" evidence="3">
    <location>
        <begin position="485"/>
        <end position="513"/>
    </location>
</feature>